<comment type="caution">
    <text evidence="11">The sequence shown here is derived from an EMBL/GenBank/DDBJ whole genome shotgun (WGS) entry which is preliminary data.</text>
</comment>
<dbReference type="Gene3D" id="2.170.130.10">
    <property type="entry name" value="TonB-dependent receptor, plug domain"/>
    <property type="match status" value="1"/>
</dbReference>
<dbReference type="PROSITE" id="PS52016">
    <property type="entry name" value="TONB_DEPENDENT_REC_3"/>
    <property type="match status" value="1"/>
</dbReference>
<keyword evidence="5" id="KW-0798">TonB box</keyword>
<protein>
    <submittedName>
        <fullName evidence="11">TonB-dependent receptor</fullName>
    </submittedName>
</protein>
<dbReference type="PANTHER" id="PTHR30069">
    <property type="entry name" value="TONB-DEPENDENT OUTER MEMBRANE RECEPTOR"/>
    <property type="match status" value="1"/>
</dbReference>
<gene>
    <name evidence="11" type="ORF">F1B92_06685</name>
</gene>
<sequence>MNKFFKLSIISCLALNLMHADEIEFDNLKISAKEIKDDDKSFVTPGAVSSRGGVGSSTQSIDSIIRSMPGSYTNTDQTQGTIQVNIRGMTGVGRVNTMVDGVTQTFFGTSADNGKFHTGQGNIGTSGFGAMIDQNFLVAADVTKGTFSGGHGGLMGGANFRTIGVDDLVRDDNLFGFMGRYSHGTNGIGYNYMGAVAGKYKFDNGGSVGALFGYSRKKISQNYDVGGGGKISEKRTPNPNFDPTQPISLSNHPFEDSSPFNPDELTQKPKSYLFKVEIKPNEFNKAIINYRRYENLLAGRDMIHNNYQLDYNFNPDNELIDIKFLAAYTKGEQKYLDDAVFFGRTDMANKGDLKTINEAITLNLSNKSRFHFDNFTYTPTLGINFLDNEYKNTLNMSLPGATSTPFSPKGRQKIVTFYLDNRLNYSIFEFDANLNLQKWNIKGHKPKCDIGHFCFPRHATDIDKDDLEFNYSFLLSAKIHDLFAPFVSYSKTTRPPNVQEMFFSTNEGNGVNPFLRPEEAKTWQIGFNSFKENLMLDNDRFGLKVLYYNTHVDDYIYNKSFYTTDAFMLHLNQTEVTKFRGWEVELSYDTGMFYVKGSYSKQTSNQTTNETSGTHSNSFGGYTEITELPKDYARIDVGTRLFDEKLTIGMIAKYTGDAYRVTIGTDNRVPTNDPNDLYPELLKEKLPNIPTIYDFYMILKPNENLTLKFEIQNLFDKNYMDALNAFNGTENQHTYDINGNDIYLFDNQARGRTVLGSFEYKF</sequence>
<dbReference type="GO" id="GO:0015344">
    <property type="term" value="F:siderophore uptake transmembrane transporter activity"/>
    <property type="evidence" value="ECO:0007669"/>
    <property type="project" value="TreeGrafter"/>
</dbReference>
<evidence type="ECO:0000256" key="5">
    <source>
        <dbReference type="ARBA" id="ARBA00023077"/>
    </source>
</evidence>
<dbReference type="Proteomes" id="UP000476338">
    <property type="component" value="Unassembled WGS sequence"/>
</dbReference>
<evidence type="ECO:0000256" key="4">
    <source>
        <dbReference type="ARBA" id="ARBA00022692"/>
    </source>
</evidence>
<organism evidence="11 12">
    <name type="scientific">Campylobacter portucalensis</name>
    <dbReference type="NCBI Taxonomy" id="2608384"/>
    <lineage>
        <taxon>Bacteria</taxon>
        <taxon>Pseudomonadati</taxon>
        <taxon>Campylobacterota</taxon>
        <taxon>Epsilonproteobacteria</taxon>
        <taxon>Campylobacterales</taxon>
        <taxon>Campylobacteraceae</taxon>
        <taxon>Campylobacter</taxon>
    </lineage>
</organism>
<dbReference type="PANTHER" id="PTHR30069:SF50">
    <property type="entry name" value="TONB-DEPENDENT RECEPTOR HI_1217-RELATED"/>
    <property type="match status" value="1"/>
</dbReference>
<evidence type="ECO:0000259" key="10">
    <source>
        <dbReference type="Pfam" id="PF00593"/>
    </source>
</evidence>
<dbReference type="InterPro" id="IPR039426">
    <property type="entry name" value="TonB-dep_rcpt-like"/>
</dbReference>
<keyword evidence="11" id="KW-0675">Receptor</keyword>
<dbReference type="Pfam" id="PF00593">
    <property type="entry name" value="TonB_dep_Rec_b-barrel"/>
    <property type="match status" value="1"/>
</dbReference>
<evidence type="ECO:0000256" key="9">
    <source>
        <dbReference type="SAM" id="MobiDB-lite"/>
    </source>
</evidence>
<reference evidence="11 12" key="2">
    <citation type="submission" date="2020-03" db="EMBL/GenBank/DDBJ databases">
        <title>Campylobacter portucalensis sp. nov., a new species of Campylobacter isolated from the reproductive tract of bulls.</title>
        <authorList>
            <person name="Silva M.F."/>
            <person name="Pereira G."/>
            <person name="Carneiro C."/>
            <person name="Hemphill A."/>
            <person name="Mateus L."/>
            <person name="Lopes-Da-Costa L."/>
            <person name="Silva E."/>
        </authorList>
    </citation>
    <scope>NUCLEOTIDE SEQUENCE [LARGE SCALE GENOMIC DNA]</scope>
    <source>
        <strain evidence="11 12">FMV-PI01</strain>
    </source>
</reference>
<feature type="region of interest" description="Disordered" evidence="9">
    <location>
        <begin position="225"/>
        <end position="261"/>
    </location>
</feature>
<comment type="similarity">
    <text evidence="8">Belongs to the TonB-dependent receptor family.</text>
</comment>
<keyword evidence="7 8" id="KW-0998">Cell outer membrane</keyword>
<dbReference type="AlphaFoldDB" id="A0A6L5WI24"/>
<name>A0A6L5WI24_9BACT</name>
<evidence type="ECO:0000313" key="12">
    <source>
        <dbReference type="Proteomes" id="UP000476338"/>
    </source>
</evidence>
<evidence type="ECO:0000256" key="8">
    <source>
        <dbReference type="PROSITE-ProRule" id="PRU01360"/>
    </source>
</evidence>
<dbReference type="GO" id="GO:0044718">
    <property type="term" value="P:siderophore transmembrane transport"/>
    <property type="evidence" value="ECO:0007669"/>
    <property type="project" value="TreeGrafter"/>
</dbReference>
<keyword evidence="3 8" id="KW-1134">Transmembrane beta strand</keyword>
<dbReference type="InterPro" id="IPR036942">
    <property type="entry name" value="Beta-barrel_TonB_sf"/>
</dbReference>
<evidence type="ECO:0000256" key="2">
    <source>
        <dbReference type="ARBA" id="ARBA00022448"/>
    </source>
</evidence>
<keyword evidence="12" id="KW-1185">Reference proteome</keyword>
<evidence type="ECO:0000256" key="1">
    <source>
        <dbReference type="ARBA" id="ARBA00004571"/>
    </source>
</evidence>
<evidence type="ECO:0000313" key="11">
    <source>
        <dbReference type="EMBL" id="MSN96850.1"/>
    </source>
</evidence>
<keyword evidence="2 8" id="KW-0813">Transport</keyword>
<dbReference type="Gene3D" id="2.40.170.20">
    <property type="entry name" value="TonB-dependent receptor, beta-barrel domain"/>
    <property type="match status" value="1"/>
</dbReference>
<evidence type="ECO:0000256" key="7">
    <source>
        <dbReference type="ARBA" id="ARBA00023237"/>
    </source>
</evidence>
<comment type="subcellular location">
    <subcellularLocation>
        <location evidence="1 8">Cell outer membrane</location>
        <topology evidence="1 8">Multi-pass membrane protein</topology>
    </subcellularLocation>
</comment>
<dbReference type="InterPro" id="IPR000531">
    <property type="entry name" value="Beta-barrel_TonB"/>
</dbReference>
<accession>A0A6L5WI24</accession>
<feature type="compositionally biased region" description="Polar residues" evidence="9">
    <location>
        <begin position="237"/>
        <end position="251"/>
    </location>
</feature>
<evidence type="ECO:0000256" key="6">
    <source>
        <dbReference type="ARBA" id="ARBA00023136"/>
    </source>
</evidence>
<keyword evidence="6 8" id="KW-0472">Membrane</keyword>
<dbReference type="EMBL" id="VWSJ01000027">
    <property type="protein sequence ID" value="MSN96850.1"/>
    <property type="molecule type" value="Genomic_DNA"/>
</dbReference>
<dbReference type="GO" id="GO:0009279">
    <property type="term" value="C:cell outer membrane"/>
    <property type="evidence" value="ECO:0007669"/>
    <property type="project" value="UniProtKB-SubCell"/>
</dbReference>
<dbReference type="InterPro" id="IPR037066">
    <property type="entry name" value="Plug_dom_sf"/>
</dbReference>
<dbReference type="RefSeq" id="WP_154571113.1">
    <property type="nucleotide sequence ID" value="NZ_VWSJ01000027.1"/>
</dbReference>
<keyword evidence="4 8" id="KW-0812">Transmembrane</keyword>
<reference evidence="11 12" key="1">
    <citation type="submission" date="2019-09" db="EMBL/GenBank/DDBJ databases">
        <authorList>
            <person name="Silva M."/>
            <person name="Pereira G."/>
            <person name="Lopes-Da-Costa L."/>
            <person name="Silva E."/>
        </authorList>
    </citation>
    <scope>NUCLEOTIDE SEQUENCE [LARGE SCALE GENOMIC DNA]</scope>
    <source>
        <strain evidence="11 12">FMV-PI01</strain>
    </source>
</reference>
<evidence type="ECO:0000256" key="3">
    <source>
        <dbReference type="ARBA" id="ARBA00022452"/>
    </source>
</evidence>
<feature type="domain" description="TonB-dependent receptor-like beta-barrel" evidence="10">
    <location>
        <begin position="290"/>
        <end position="714"/>
    </location>
</feature>
<proteinExistence type="inferred from homology"/>
<dbReference type="SUPFAM" id="SSF56935">
    <property type="entry name" value="Porins"/>
    <property type="match status" value="1"/>
</dbReference>